<feature type="signal peptide" evidence="2">
    <location>
        <begin position="1"/>
        <end position="21"/>
    </location>
</feature>
<dbReference type="Pfam" id="PF12875">
    <property type="entry name" value="DUF3826"/>
    <property type="match status" value="1"/>
</dbReference>
<dbReference type="InterPro" id="IPR024284">
    <property type="entry name" value="DUF3826"/>
</dbReference>
<dbReference type="EMBL" id="RAPN01000001">
    <property type="protein sequence ID" value="RKD90273.1"/>
    <property type="molecule type" value="Genomic_DNA"/>
</dbReference>
<keyword evidence="4" id="KW-1185">Reference proteome</keyword>
<evidence type="ECO:0000313" key="3">
    <source>
        <dbReference type="EMBL" id="RKD90273.1"/>
    </source>
</evidence>
<dbReference type="Proteomes" id="UP000283387">
    <property type="component" value="Unassembled WGS sequence"/>
</dbReference>
<feature type="chain" id="PRO_5019504487" evidence="2">
    <location>
        <begin position="22"/>
        <end position="224"/>
    </location>
</feature>
<dbReference type="RefSeq" id="WP_211337963.1">
    <property type="nucleotide sequence ID" value="NZ_RAPN01000001.1"/>
</dbReference>
<reference evidence="3 4" key="1">
    <citation type="submission" date="2018-09" db="EMBL/GenBank/DDBJ databases">
        <title>Genomic Encyclopedia of Archaeal and Bacterial Type Strains, Phase II (KMG-II): from individual species to whole genera.</title>
        <authorList>
            <person name="Goeker M."/>
        </authorList>
    </citation>
    <scope>NUCLEOTIDE SEQUENCE [LARGE SCALE GENOMIC DNA]</scope>
    <source>
        <strain evidence="3 4">DSM 27148</strain>
    </source>
</reference>
<evidence type="ECO:0000256" key="2">
    <source>
        <dbReference type="SAM" id="SignalP"/>
    </source>
</evidence>
<proteinExistence type="predicted"/>
<dbReference type="AlphaFoldDB" id="A0A419W494"/>
<gene>
    <name evidence="3" type="ORF">BC643_0609</name>
</gene>
<accession>A0A419W494</accession>
<evidence type="ECO:0000256" key="1">
    <source>
        <dbReference type="SAM" id="Coils"/>
    </source>
</evidence>
<name>A0A419W494_9BACT</name>
<sequence length="224" mass="25643">MKRISILMVFVLLGLNLTVLAQKNGKDEFADKEYWAVVSGRAGKIVETMKLGDEAKEKEVQDLIAAQYYRLNGIHDGTEAEIKKVKESDLEKAKKNQAIEKLNAKRNKELDKLHKSYLKELSKELTPEQVEAVKNGMTYSVCPNTYAAYQDMLPNLTVEQKKYILDALTEAREKAMDAGSSKEKHAWFGKYKGRINNYLSKQGYDMNKESKAWQERLKKEGIEL</sequence>
<keyword evidence="1" id="KW-0175">Coiled coil</keyword>
<organism evidence="3 4">
    <name type="scientific">Mangrovibacterium diazotrophicum</name>
    <dbReference type="NCBI Taxonomy" id="1261403"/>
    <lineage>
        <taxon>Bacteria</taxon>
        <taxon>Pseudomonadati</taxon>
        <taxon>Bacteroidota</taxon>
        <taxon>Bacteroidia</taxon>
        <taxon>Marinilabiliales</taxon>
        <taxon>Prolixibacteraceae</taxon>
        <taxon>Mangrovibacterium</taxon>
    </lineage>
</organism>
<protein>
    <submittedName>
        <fullName evidence="3">Uncharacterized protein DUF3826</fullName>
    </submittedName>
</protein>
<keyword evidence="2" id="KW-0732">Signal</keyword>
<evidence type="ECO:0000313" key="4">
    <source>
        <dbReference type="Proteomes" id="UP000283387"/>
    </source>
</evidence>
<comment type="caution">
    <text evidence="3">The sequence shown here is derived from an EMBL/GenBank/DDBJ whole genome shotgun (WGS) entry which is preliminary data.</text>
</comment>
<feature type="coiled-coil region" evidence="1">
    <location>
        <begin position="85"/>
        <end position="112"/>
    </location>
</feature>